<dbReference type="SUPFAM" id="SSF69318">
    <property type="entry name" value="Integrin alpha N-terminal domain"/>
    <property type="match status" value="1"/>
</dbReference>
<organism evidence="8">
    <name type="scientific">Spumella elongata</name>
    <dbReference type="NCBI Taxonomy" id="89044"/>
    <lineage>
        <taxon>Eukaryota</taxon>
        <taxon>Sar</taxon>
        <taxon>Stramenopiles</taxon>
        <taxon>Ochrophyta</taxon>
        <taxon>Chrysophyceae</taxon>
        <taxon>Chromulinales</taxon>
        <taxon>Chromulinaceae</taxon>
        <taxon>Spumella</taxon>
    </lineage>
</organism>
<reference evidence="8" key="1">
    <citation type="submission" date="2021-01" db="EMBL/GenBank/DDBJ databases">
        <authorList>
            <person name="Corre E."/>
            <person name="Pelletier E."/>
            <person name="Niang G."/>
            <person name="Scheremetjew M."/>
            <person name="Finn R."/>
            <person name="Kale V."/>
            <person name="Holt S."/>
            <person name="Cochrane G."/>
            <person name="Meng A."/>
            <person name="Brown T."/>
            <person name="Cohen L."/>
        </authorList>
    </citation>
    <scope>NUCLEOTIDE SEQUENCE</scope>
    <source>
        <strain evidence="8">CCAP 955/1</strain>
    </source>
</reference>
<dbReference type="Pfam" id="PF01839">
    <property type="entry name" value="FG-GAP"/>
    <property type="match status" value="3"/>
</dbReference>
<gene>
    <name evidence="8" type="ORF">SELO1098_LOCUS4878</name>
</gene>
<dbReference type="GO" id="GO:0008305">
    <property type="term" value="C:integrin complex"/>
    <property type="evidence" value="ECO:0007669"/>
    <property type="project" value="InterPro"/>
</dbReference>
<sequence length="868" mass="89657">MEHPFLTFLFNQFGFCADSHTKVPGDNSKFLRFARVRPHIASHSILLAIGMLIALPALALSAPVNVDLTQFTTVAGTRFYGAANSRTGSDLSFVGDHNGDGFADYVFGAFGLNTAIIVMKRDTANVDLSVPSITSDQYFRVIKGPTSPSSSFTGMSVGGAGDVNGDSFDDVIICAPGGTVMARGSAGFAFVVFGMQGPFTDLILTADGPSSSLGFMILGPASGFNFGSSPRAARGLGDVNGDGIDDFAVAARWYPGTSSKTKPGVVWIIFGKNTTAFTTIDTVPANFTDHGIYYTGAANGNSLGTCIMPAGDFNADGIDDFLIGASESDVTINGATRTWAGITYLVYGSKTTLVTTDMSTFTTGSMGVRFFGAGNFHSLGRAFNAVGDVNGDGIDDIALGASSAPYPGRASAGAVYVLFGSSTMYTADVDMLTFAASPLGFAIYGRAQGMELCTAAPAGDMDGDGINDILVGGVGPNSRAHIVYGQREARTAHVDTLTGNVTTFYFTNMAQLSYALDGGQDINGDGGPDILLGAYTAGITPASGGASISSAGAVWMIAGTSRLSSPTVSPTSANSSAPSAHPSQTPSCVPSFVPSFSPSVAPSGTPSEAPTMVPSAGPSVQPSFTGSPTMMPSTSPSAAPTCNPTVFPSVAPSIEISQAPSKAPTTAPSVAPSARPTATPYKVQLGVQQTLYNVSKSDCDAQKPQCNLTIQHTVASALEGVIPERVTDIVVEEEEEEEGGRTGSLRSLTAARSSRLSLQYKVILYDPQWSAAAITSLLQAKVRSKEFDTAFRRFALQFNAPRLVNGTFGEPSVTNLLVEEGDGGEEAPDVGLIVGVVIGGTLFLLLMLAGACVFIKRRKSVSAVAANN</sequence>
<protein>
    <submittedName>
        <fullName evidence="8">Uncharacterized protein</fullName>
    </submittedName>
</protein>
<feature type="region of interest" description="Disordered" evidence="6">
    <location>
        <begin position="565"/>
        <end position="644"/>
    </location>
</feature>
<keyword evidence="3" id="KW-0378">Hydrolase</keyword>
<evidence type="ECO:0000256" key="2">
    <source>
        <dbReference type="ARBA" id="ARBA00022737"/>
    </source>
</evidence>
<dbReference type="SMART" id="SM00191">
    <property type="entry name" value="Int_alpha"/>
    <property type="match status" value="7"/>
</dbReference>
<evidence type="ECO:0000256" key="4">
    <source>
        <dbReference type="ARBA" id="ARBA00023180"/>
    </source>
</evidence>
<dbReference type="PRINTS" id="PR01185">
    <property type="entry name" value="INTEGRINA"/>
</dbReference>
<dbReference type="InterPro" id="IPR013517">
    <property type="entry name" value="FG-GAP"/>
</dbReference>
<keyword evidence="1" id="KW-0732">Signal</keyword>
<accession>A0A7S3M0K1</accession>
<feature type="compositionally biased region" description="Low complexity" evidence="6">
    <location>
        <begin position="565"/>
        <end position="603"/>
    </location>
</feature>
<dbReference type="GO" id="GO:0016787">
    <property type="term" value="F:hydrolase activity"/>
    <property type="evidence" value="ECO:0007669"/>
    <property type="project" value="UniProtKB-KW"/>
</dbReference>
<evidence type="ECO:0000256" key="7">
    <source>
        <dbReference type="SAM" id="Phobius"/>
    </source>
</evidence>
<evidence type="ECO:0000256" key="6">
    <source>
        <dbReference type="SAM" id="MobiDB-lite"/>
    </source>
</evidence>
<dbReference type="AlphaFoldDB" id="A0A7S3M0K1"/>
<dbReference type="InterPro" id="IPR000413">
    <property type="entry name" value="Integrin_alpha"/>
</dbReference>
<feature type="compositionally biased region" description="Low complexity" evidence="6">
    <location>
        <begin position="622"/>
        <end position="644"/>
    </location>
</feature>
<evidence type="ECO:0000256" key="5">
    <source>
        <dbReference type="PROSITE-ProRule" id="PRU00803"/>
    </source>
</evidence>
<proteinExistence type="predicted"/>
<dbReference type="InterPro" id="IPR028994">
    <property type="entry name" value="Integrin_alpha_N"/>
</dbReference>
<keyword evidence="7" id="KW-0472">Membrane</keyword>
<keyword evidence="4" id="KW-0325">Glycoprotein</keyword>
<dbReference type="Gene3D" id="2.130.10.130">
    <property type="entry name" value="Integrin alpha, N-terminal"/>
    <property type="match status" value="4"/>
</dbReference>
<evidence type="ECO:0000313" key="8">
    <source>
        <dbReference type="EMBL" id="CAE0276049.1"/>
    </source>
</evidence>
<feature type="transmembrane region" description="Helical" evidence="7">
    <location>
        <begin position="832"/>
        <end position="855"/>
    </location>
</feature>
<keyword evidence="7" id="KW-0812">Transmembrane</keyword>
<dbReference type="PANTHER" id="PTHR23221">
    <property type="entry name" value="GLYCOSYLPHOSPHATIDYLINOSITOL PHOSPHOLIPASE D"/>
    <property type="match status" value="1"/>
</dbReference>
<evidence type="ECO:0000256" key="1">
    <source>
        <dbReference type="ARBA" id="ARBA00022729"/>
    </source>
</evidence>
<dbReference type="PANTHER" id="PTHR23221:SF7">
    <property type="entry name" value="PHOSPHATIDYLINOSITOL-GLYCAN-SPECIFIC PHOSPHOLIPASE D"/>
    <property type="match status" value="1"/>
</dbReference>
<dbReference type="GO" id="GO:0007155">
    <property type="term" value="P:cell adhesion"/>
    <property type="evidence" value="ECO:0007669"/>
    <property type="project" value="InterPro"/>
</dbReference>
<dbReference type="EMBL" id="HBIC01009925">
    <property type="protein sequence ID" value="CAE0276049.1"/>
    <property type="molecule type" value="Transcribed_RNA"/>
</dbReference>
<evidence type="ECO:0000256" key="3">
    <source>
        <dbReference type="ARBA" id="ARBA00022801"/>
    </source>
</evidence>
<keyword evidence="2" id="KW-0677">Repeat</keyword>
<keyword evidence="7" id="KW-1133">Transmembrane helix</keyword>
<feature type="repeat" description="FG-GAP" evidence="5">
    <location>
        <begin position="140"/>
        <end position="201"/>
    </location>
</feature>
<name>A0A7S3M0K1_9STRA</name>
<dbReference type="PROSITE" id="PS51470">
    <property type="entry name" value="FG_GAP"/>
    <property type="match status" value="1"/>
</dbReference>
<dbReference type="InterPro" id="IPR013519">
    <property type="entry name" value="Int_alpha_beta-p"/>
</dbReference>